<dbReference type="OrthoDB" id="9795543at2"/>
<dbReference type="Proteomes" id="UP000294848">
    <property type="component" value="Unassembled WGS sequence"/>
</dbReference>
<dbReference type="InterPro" id="IPR043906">
    <property type="entry name" value="Gfo/Idh/MocA_OxRdtase_bact_C"/>
</dbReference>
<dbReference type="RefSeq" id="WP_133464470.1">
    <property type="nucleotide sequence ID" value="NZ_SNWI01000003.1"/>
</dbReference>
<protein>
    <submittedName>
        <fullName evidence="3">Putative dehydrogenase</fullName>
    </submittedName>
</protein>
<dbReference type="Pfam" id="PF01408">
    <property type="entry name" value="GFO_IDH_MocA"/>
    <property type="match status" value="1"/>
</dbReference>
<name>A0A4R6H6J8_9BACT</name>
<organism evidence="3 4">
    <name type="scientific">Sunxiuqinia elliptica</name>
    <dbReference type="NCBI Taxonomy" id="655355"/>
    <lineage>
        <taxon>Bacteria</taxon>
        <taxon>Pseudomonadati</taxon>
        <taxon>Bacteroidota</taxon>
        <taxon>Bacteroidia</taxon>
        <taxon>Marinilabiliales</taxon>
        <taxon>Prolixibacteraceae</taxon>
        <taxon>Sunxiuqinia</taxon>
    </lineage>
</organism>
<proteinExistence type="predicted"/>
<dbReference type="AlphaFoldDB" id="A0A4R6H6J8"/>
<dbReference type="PROSITE" id="PS51318">
    <property type="entry name" value="TAT"/>
    <property type="match status" value="1"/>
</dbReference>
<dbReference type="PANTHER" id="PTHR43818:SF5">
    <property type="entry name" value="OXIDOREDUCTASE FAMILY PROTEIN"/>
    <property type="match status" value="1"/>
</dbReference>
<evidence type="ECO:0000313" key="4">
    <source>
        <dbReference type="Proteomes" id="UP000294848"/>
    </source>
</evidence>
<dbReference type="GO" id="GO:0000166">
    <property type="term" value="F:nucleotide binding"/>
    <property type="evidence" value="ECO:0007669"/>
    <property type="project" value="InterPro"/>
</dbReference>
<feature type="domain" description="Gfo/Idh/MocA-like oxidoreductase bacterial type C-terminal" evidence="2">
    <location>
        <begin position="211"/>
        <end position="440"/>
    </location>
</feature>
<dbReference type="Gene3D" id="3.40.50.720">
    <property type="entry name" value="NAD(P)-binding Rossmann-like Domain"/>
    <property type="match status" value="1"/>
</dbReference>
<reference evidence="3 4" key="1">
    <citation type="submission" date="2019-03" db="EMBL/GenBank/DDBJ databases">
        <title>Freshwater and sediment microbial communities from various areas in North America, analyzing microbe dynamics in response to fracking.</title>
        <authorList>
            <person name="Lamendella R."/>
        </authorList>
    </citation>
    <scope>NUCLEOTIDE SEQUENCE [LARGE SCALE GENOMIC DNA]</scope>
    <source>
        <strain evidence="3 4">114D</strain>
    </source>
</reference>
<dbReference type="InterPro" id="IPR050463">
    <property type="entry name" value="Gfo/Idh/MocA_oxidrdct_glycsds"/>
</dbReference>
<dbReference type="InterPro" id="IPR006311">
    <property type="entry name" value="TAT_signal"/>
</dbReference>
<dbReference type="InterPro" id="IPR000683">
    <property type="entry name" value="Gfo/Idh/MocA-like_OxRdtase_N"/>
</dbReference>
<comment type="caution">
    <text evidence="3">The sequence shown here is derived from an EMBL/GenBank/DDBJ whole genome shotgun (WGS) entry which is preliminary data.</text>
</comment>
<dbReference type="InterPro" id="IPR036291">
    <property type="entry name" value="NAD(P)-bd_dom_sf"/>
</dbReference>
<dbReference type="SUPFAM" id="SSF55347">
    <property type="entry name" value="Glyceraldehyde-3-phosphate dehydrogenase-like, C-terminal domain"/>
    <property type="match status" value="1"/>
</dbReference>
<accession>A0A4R6H6J8</accession>
<feature type="domain" description="Gfo/Idh/MocA-like oxidoreductase N-terminal" evidence="1">
    <location>
        <begin position="44"/>
        <end position="172"/>
    </location>
</feature>
<dbReference type="PANTHER" id="PTHR43818">
    <property type="entry name" value="BCDNA.GH03377"/>
    <property type="match status" value="1"/>
</dbReference>
<dbReference type="EMBL" id="SNWI01000003">
    <property type="protein sequence ID" value="TDO03075.1"/>
    <property type="molecule type" value="Genomic_DNA"/>
</dbReference>
<evidence type="ECO:0000313" key="3">
    <source>
        <dbReference type="EMBL" id="TDO03075.1"/>
    </source>
</evidence>
<gene>
    <name evidence="3" type="ORF">DET52_10310</name>
</gene>
<dbReference type="SUPFAM" id="SSF51735">
    <property type="entry name" value="NAD(P)-binding Rossmann-fold domains"/>
    <property type="match status" value="1"/>
</dbReference>
<evidence type="ECO:0000259" key="2">
    <source>
        <dbReference type="Pfam" id="PF19051"/>
    </source>
</evidence>
<evidence type="ECO:0000259" key="1">
    <source>
        <dbReference type="Pfam" id="PF01408"/>
    </source>
</evidence>
<dbReference type="Gene3D" id="3.30.360.10">
    <property type="entry name" value="Dihydrodipicolinate Reductase, domain 2"/>
    <property type="match status" value="1"/>
</dbReference>
<dbReference type="Pfam" id="PF19051">
    <property type="entry name" value="GFO_IDH_MocA_C2"/>
    <property type="match status" value="1"/>
</dbReference>
<sequence>MKKQSRKELSRRRFLGTAAIGMAGITLLPSLSSCSSPKKADDKIRLGFIGMGRQAMFLLNGFIQIPGVRVIAGCDVYGRKRQRFENRVNEFYSKNNVQVEVKTYEKYQDLLQRNDIDAVVIAVPDHAHAMIAIAACKAGKDVYLEKPMTFTIKEGQELRRVVRENDRILAIGSQQRSDPNFQHAIKMVHTGRLGEIQQVNAYVGAPPVPYNLPKEEIPADLNWDLWLGPLPGDIHFNNELNPPISLDPVEHEKIWGAWRWYKEMGGGFTTDWGAHMFDIGQWGLGMDESGPVEISPVGDGTEYMQFKYANGVVMTSEPFNEQMTKGVKFTGTDGWLEVSRGHFVASDDSLLPPKSAQADDDTPYETKIPHQINFIEAVRNRVDPVVPVEVGHRTCTVCTLGNIACDLKRTIKWDPATETFVDDQDGAATAHLHYQYRDGWTLL</sequence>
<dbReference type="PROSITE" id="PS51257">
    <property type="entry name" value="PROKAR_LIPOPROTEIN"/>
    <property type="match status" value="1"/>
</dbReference>